<name>A0AAV2RP15_MEGNR</name>
<organism evidence="2 3">
    <name type="scientific">Meganyctiphanes norvegica</name>
    <name type="common">Northern krill</name>
    <name type="synonym">Thysanopoda norvegica</name>
    <dbReference type="NCBI Taxonomy" id="48144"/>
    <lineage>
        <taxon>Eukaryota</taxon>
        <taxon>Metazoa</taxon>
        <taxon>Ecdysozoa</taxon>
        <taxon>Arthropoda</taxon>
        <taxon>Crustacea</taxon>
        <taxon>Multicrustacea</taxon>
        <taxon>Malacostraca</taxon>
        <taxon>Eumalacostraca</taxon>
        <taxon>Eucarida</taxon>
        <taxon>Euphausiacea</taxon>
        <taxon>Euphausiidae</taxon>
        <taxon>Meganyctiphanes</taxon>
    </lineage>
</organism>
<evidence type="ECO:0000313" key="3">
    <source>
        <dbReference type="Proteomes" id="UP001497623"/>
    </source>
</evidence>
<dbReference type="EMBL" id="CAXKWB010029460">
    <property type="protein sequence ID" value="CAL4135517.1"/>
    <property type="molecule type" value="Genomic_DNA"/>
</dbReference>
<sequence length="127" mass="13857">KKPKKSSPLVRSSSGYLVPVGTQPGIKPVRSGFPRDSLHIYEEINEQAIANIMSGQITYSQGKKGQADNYNVERSMQADEYDPSEYIDFLNIDPGKPCMDSSEAEVSSTTSGSICTDDGTENDSEKD</sequence>
<feature type="compositionally biased region" description="Polar residues" evidence="1">
    <location>
        <begin position="104"/>
        <end position="114"/>
    </location>
</feature>
<evidence type="ECO:0000256" key="1">
    <source>
        <dbReference type="SAM" id="MobiDB-lite"/>
    </source>
</evidence>
<proteinExistence type="predicted"/>
<dbReference type="AlphaFoldDB" id="A0AAV2RP15"/>
<protein>
    <submittedName>
        <fullName evidence="2">Uncharacterized protein</fullName>
    </submittedName>
</protein>
<feature type="region of interest" description="Disordered" evidence="1">
    <location>
        <begin position="97"/>
        <end position="127"/>
    </location>
</feature>
<keyword evidence="3" id="KW-1185">Reference proteome</keyword>
<evidence type="ECO:0000313" key="2">
    <source>
        <dbReference type="EMBL" id="CAL4135517.1"/>
    </source>
</evidence>
<gene>
    <name evidence="2" type="ORF">MNOR_LOCUS27665</name>
</gene>
<dbReference type="Proteomes" id="UP001497623">
    <property type="component" value="Unassembled WGS sequence"/>
</dbReference>
<feature type="non-terminal residue" evidence="2">
    <location>
        <position position="1"/>
    </location>
</feature>
<accession>A0AAV2RP15</accession>
<reference evidence="2 3" key="1">
    <citation type="submission" date="2024-05" db="EMBL/GenBank/DDBJ databases">
        <authorList>
            <person name="Wallberg A."/>
        </authorList>
    </citation>
    <scope>NUCLEOTIDE SEQUENCE [LARGE SCALE GENOMIC DNA]</scope>
</reference>
<comment type="caution">
    <text evidence="2">The sequence shown here is derived from an EMBL/GenBank/DDBJ whole genome shotgun (WGS) entry which is preliminary data.</text>
</comment>
<feature type="compositionally biased region" description="Acidic residues" evidence="1">
    <location>
        <begin position="118"/>
        <end position="127"/>
    </location>
</feature>